<proteinExistence type="predicted"/>
<evidence type="ECO:0000313" key="3">
    <source>
        <dbReference type="Proteomes" id="UP000507222"/>
    </source>
</evidence>
<dbReference type="EMBL" id="CAEKDK010000008">
    <property type="protein sequence ID" value="CAB4289750.1"/>
    <property type="molecule type" value="Genomic_DNA"/>
</dbReference>
<name>A0A6J5VKU0_PRUAR</name>
<reference evidence="2 3" key="1">
    <citation type="submission" date="2020-05" db="EMBL/GenBank/DDBJ databases">
        <authorList>
            <person name="Campoy J."/>
            <person name="Schneeberger K."/>
            <person name="Spophaly S."/>
        </authorList>
    </citation>
    <scope>NUCLEOTIDE SEQUENCE [LARGE SCALE GENOMIC DNA]</scope>
    <source>
        <strain evidence="2">PruArmRojPasFocal</strain>
    </source>
</reference>
<evidence type="ECO:0000256" key="1">
    <source>
        <dbReference type="SAM" id="MobiDB-lite"/>
    </source>
</evidence>
<feature type="region of interest" description="Disordered" evidence="1">
    <location>
        <begin position="32"/>
        <end position="67"/>
    </location>
</feature>
<gene>
    <name evidence="2" type="ORF">CURHAP_LOCUS49253</name>
</gene>
<sequence length="84" mass="8951">MLRCREPNGIRPPSRSTAASVAKKAIMLLLVNGGGDPRGRTSANPSKQQLQTNGGNKTSEISANQAHFVPRGIKSAINMYESSE</sequence>
<organism evidence="2 3">
    <name type="scientific">Prunus armeniaca</name>
    <name type="common">Apricot</name>
    <name type="synonym">Armeniaca vulgaris</name>
    <dbReference type="NCBI Taxonomy" id="36596"/>
    <lineage>
        <taxon>Eukaryota</taxon>
        <taxon>Viridiplantae</taxon>
        <taxon>Streptophyta</taxon>
        <taxon>Embryophyta</taxon>
        <taxon>Tracheophyta</taxon>
        <taxon>Spermatophyta</taxon>
        <taxon>Magnoliopsida</taxon>
        <taxon>eudicotyledons</taxon>
        <taxon>Gunneridae</taxon>
        <taxon>Pentapetalae</taxon>
        <taxon>rosids</taxon>
        <taxon>fabids</taxon>
        <taxon>Rosales</taxon>
        <taxon>Rosaceae</taxon>
        <taxon>Amygdaloideae</taxon>
        <taxon>Amygdaleae</taxon>
        <taxon>Prunus</taxon>
    </lineage>
</organism>
<accession>A0A6J5VKU0</accession>
<dbReference type="AlphaFoldDB" id="A0A6J5VKU0"/>
<protein>
    <submittedName>
        <fullName evidence="2">Uncharacterized protein</fullName>
    </submittedName>
</protein>
<feature type="compositionally biased region" description="Polar residues" evidence="1">
    <location>
        <begin position="41"/>
        <end position="65"/>
    </location>
</feature>
<evidence type="ECO:0000313" key="2">
    <source>
        <dbReference type="EMBL" id="CAB4289750.1"/>
    </source>
</evidence>
<dbReference type="Proteomes" id="UP000507222">
    <property type="component" value="Unassembled WGS sequence"/>
</dbReference>